<gene>
    <name evidence="3" type="ORF">DIT97_27825</name>
    <name evidence="4" type="ORF">GmarT_09100</name>
</gene>
<keyword evidence="1" id="KW-0812">Transmembrane</keyword>
<protein>
    <submittedName>
        <fullName evidence="3">Uncharacterized protein</fullName>
    </submittedName>
</protein>
<feature type="transmembrane region" description="Helical" evidence="1">
    <location>
        <begin position="46"/>
        <end position="63"/>
    </location>
</feature>
<dbReference type="GeneID" id="98645570"/>
<keyword evidence="1" id="KW-0472">Membrane</keyword>
<evidence type="ECO:0000313" key="3">
    <source>
        <dbReference type="EMBL" id="HCO26635.1"/>
    </source>
</evidence>
<dbReference type="Proteomes" id="UP000322887">
    <property type="component" value="Chromosome"/>
</dbReference>
<evidence type="ECO:0000313" key="5">
    <source>
        <dbReference type="Proteomes" id="UP000263642"/>
    </source>
</evidence>
<accession>A0A517X6N2</accession>
<sequence length="86" mass="9852">MNRFKLTLVMLFTLVQCPQLFAHPGHGAQETVNPNGILHYLTEPVHVIPFIIIAAIIGLLIGGKKFMQRLRDQRQKVVVRVPKRRK</sequence>
<evidence type="ECO:0000256" key="1">
    <source>
        <dbReference type="SAM" id="Phobius"/>
    </source>
</evidence>
<feature type="chain" id="PRO_5044592624" evidence="2">
    <location>
        <begin position="23"/>
        <end position="86"/>
    </location>
</feature>
<dbReference type="RefSeq" id="WP_002644127.1">
    <property type="nucleotide sequence ID" value="NZ_CAXAST010000003.1"/>
</dbReference>
<dbReference type="EMBL" id="DQAY01000166">
    <property type="protein sequence ID" value="HCO26635.1"/>
    <property type="molecule type" value="Genomic_DNA"/>
</dbReference>
<dbReference type="AlphaFoldDB" id="A0A3D3RCR9"/>
<dbReference type="EMBL" id="CP042910">
    <property type="protein sequence ID" value="QEG15072.1"/>
    <property type="molecule type" value="Genomic_DNA"/>
</dbReference>
<name>A0A3D3RCR9_9PLAN</name>
<reference evidence="4 6" key="2">
    <citation type="submission" date="2019-08" db="EMBL/GenBank/DDBJ databases">
        <title>Deep-cultivation of Planctomycetes and their phenomic and genomic characterization uncovers novel biology.</title>
        <authorList>
            <person name="Wiegand S."/>
            <person name="Jogler M."/>
            <person name="Boedeker C."/>
            <person name="Pinto D."/>
            <person name="Vollmers J."/>
            <person name="Rivas-Marin E."/>
            <person name="Kohn T."/>
            <person name="Peeters S.H."/>
            <person name="Heuer A."/>
            <person name="Rast P."/>
            <person name="Oberbeckmann S."/>
            <person name="Bunk B."/>
            <person name="Jeske O."/>
            <person name="Meyerdierks A."/>
            <person name="Storesund J.E."/>
            <person name="Kallscheuer N."/>
            <person name="Luecker S."/>
            <person name="Lage O.M."/>
            <person name="Pohl T."/>
            <person name="Merkel B.J."/>
            <person name="Hornburger P."/>
            <person name="Mueller R.-W."/>
            <person name="Bruemmer F."/>
            <person name="Labrenz M."/>
            <person name="Spormann A.M."/>
            <person name="Op den Camp H."/>
            <person name="Overmann J."/>
            <person name="Amann R."/>
            <person name="Jetten M.S.M."/>
            <person name="Mascher T."/>
            <person name="Medema M.H."/>
            <person name="Devos D.P."/>
            <person name="Kaster A.-K."/>
            <person name="Ovreas L."/>
            <person name="Rohde M."/>
            <person name="Galperin M.Y."/>
            <person name="Jogler C."/>
        </authorList>
    </citation>
    <scope>NUCLEOTIDE SEQUENCE [LARGE SCALE GENOMIC DNA]</scope>
    <source>
        <strain evidence="4 6">DSM 8797</strain>
    </source>
</reference>
<organism evidence="3 5">
    <name type="scientific">Gimesia maris</name>
    <dbReference type="NCBI Taxonomy" id="122"/>
    <lineage>
        <taxon>Bacteria</taxon>
        <taxon>Pseudomonadati</taxon>
        <taxon>Planctomycetota</taxon>
        <taxon>Planctomycetia</taxon>
        <taxon>Planctomycetales</taxon>
        <taxon>Planctomycetaceae</taxon>
        <taxon>Gimesia</taxon>
    </lineage>
</organism>
<reference evidence="3 5" key="1">
    <citation type="journal article" date="2018" name="Nat. Biotechnol.">
        <title>A standardized bacterial taxonomy based on genome phylogeny substantially revises the tree of life.</title>
        <authorList>
            <person name="Parks D.H."/>
            <person name="Chuvochina M."/>
            <person name="Waite D.W."/>
            <person name="Rinke C."/>
            <person name="Skarshewski A."/>
            <person name="Chaumeil P.A."/>
            <person name="Hugenholtz P."/>
        </authorList>
    </citation>
    <scope>NUCLEOTIDE SEQUENCE [LARGE SCALE GENOMIC DNA]</scope>
    <source>
        <strain evidence="3">UBA9375</strain>
    </source>
</reference>
<keyword evidence="6" id="KW-1185">Reference proteome</keyword>
<dbReference type="Proteomes" id="UP000263642">
    <property type="component" value="Unassembled WGS sequence"/>
</dbReference>
<keyword evidence="2" id="KW-0732">Signal</keyword>
<evidence type="ECO:0000313" key="4">
    <source>
        <dbReference type="EMBL" id="QEG15072.1"/>
    </source>
</evidence>
<evidence type="ECO:0000313" key="6">
    <source>
        <dbReference type="Proteomes" id="UP000322887"/>
    </source>
</evidence>
<feature type="signal peptide" evidence="2">
    <location>
        <begin position="1"/>
        <end position="22"/>
    </location>
</feature>
<evidence type="ECO:0000256" key="2">
    <source>
        <dbReference type="SAM" id="SignalP"/>
    </source>
</evidence>
<keyword evidence="1" id="KW-1133">Transmembrane helix</keyword>
<accession>A0A3D3RCR9</accession>
<proteinExistence type="predicted"/>